<keyword evidence="2" id="KW-0238">DNA-binding</keyword>
<evidence type="ECO:0000313" key="5">
    <source>
        <dbReference type="EMBL" id="MDP9924785.1"/>
    </source>
</evidence>
<dbReference type="PANTHER" id="PTHR43280">
    <property type="entry name" value="ARAC-FAMILY TRANSCRIPTIONAL REGULATOR"/>
    <property type="match status" value="1"/>
</dbReference>
<dbReference type="GO" id="GO:0043565">
    <property type="term" value="F:sequence-specific DNA binding"/>
    <property type="evidence" value="ECO:0007669"/>
    <property type="project" value="InterPro"/>
</dbReference>
<keyword evidence="3" id="KW-0804">Transcription</keyword>
<comment type="caution">
    <text evidence="5">The sequence shown here is derived from an EMBL/GenBank/DDBJ whole genome shotgun (WGS) entry which is preliminary data.</text>
</comment>
<reference evidence="5" key="1">
    <citation type="submission" date="2023-07" db="EMBL/GenBank/DDBJ databases">
        <title>Sorghum-associated microbial communities from plants grown in Nebraska, USA.</title>
        <authorList>
            <person name="Schachtman D."/>
        </authorList>
    </citation>
    <scope>NUCLEOTIDE SEQUENCE</scope>
    <source>
        <strain evidence="5">DS2795</strain>
    </source>
</reference>
<proteinExistence type="predicted"/>
<dbReference type="InterPro" id="IPR009057">
    <property type="entry name" value="Homeodomain-like_sf"/>
</dbReference>
<accession>A0AAW8DZJ6</accession>
<dbReference type="InterPro" id="IPR018062">
    <property type="entry name" value="HTH_AraC-typ_CS"/>
</dbReference>
<evidence type="ECO:0000313" key="6">
    <source>
        <dbReference type="Proteomes" id="UP001244295"/>
    </source>
</evidence>
<dbReference type="AlphaFoldDB" id="A0AAW8DZJ6"/>
<keyword evidence="1" id="KW-0805">Transcription regulation</keyword>
<evidence type="ECO:0000259" key="4">
    <source>
        <dbReference type="PROSITE" id="PS01124"/>
    </source>
</evidence>
<gene>
    <name evidence="5" type="ORF">J2W25_003821</name>
</gene>
<organism evidence="5 6">
    <name type="scientific">Variovorax boronicumulans</name>
    <dbReference type="NCBI Taxonomy" id="436515"/>
    <lineage>
        <taxon>Bacteria</taxon>
        <taxon>Pseudomonadati</taxon>
        <taxon>Pseudomonadota</taxon>
        <taxon>Betaproteobacteria</taxon>
        <taxon>Burkholderiales</taxon>
        <taxon>Comamonadaceae</taxon>
        <taxon>Variovorax</taxon>
    </lineage>
</organism>
<dbReference type="SMART" id="SM00342">
    <property type="entry name" value="HTH_ARAC"/>
    <property type="match status" value="1"/>
</dbReference>
<dbReference type="InterPro" id="IPR020449">
    <property type="entry name" value="Tscrpt_reg_AraC-type_HTH"/>
</dbReference>
<dbReference type="Proteomes" id="UP001244295">
    <property type="component" value="Unassembled WGS sequence"/>
</dbReference>
<dbReference type="GO" id="GO:0003700">
    <property type="term" value="F:DNA-binding transcription factor activity"/>
    <property type="evidence" value="ECO:0007669"/>
    <property type="project" value="InterPro"/>
</dbReference>
<dbReference type="Gene3D" id="1.10.10.60">
    <property type="entry name" value="Homeodomain-like"/>
    <property type="match status" value="1"/>
</dbReference>
<dbReference type="InterPro" id="IPR029062">
    <property type="entry name" value="Class_I_gatase-like"/>
</dbReference>
<evidence type="ECO:0000256" key="1">
    <source>
        <dbReference type="ARBA" id="ARBA00023015"/>
    </source>
</evidence>
<sequence>MVHFDLLLPEGGAPGALWSAVDVLRELNALARVRAPRDALPAASWRLLGADGRAHRWHAQTCIDEDERRHARRPQPGPRVLLVAPLVMQSIPALQKLVRRNAASVELVRRRFEAGSLIGACGTGIWLLAQADCILSAPIPWLYQSGFEKYFPGVRMEARESIVAERGCVCAVAPSLLHALVLHLARYAGLADLAHAGAEKLLLNTERQALSAAMTGTQVMGQARDTPLYLAQAWMQAHAGQPLRLAEAAAAASVSERTLTRLFHQHSGMTPLKYLQGLRVQRAQMWLEGTFRSVDEIARDCGYGDTSAFCRMFARATGTSPQRYRDRYTFRGPRARWRLQETSLPEA</sequence>
<protein>
    <submittedName>
        <fullName evidence="5">Transcriptional regulator GlxA family with amidase domain</fullName>
    </submittedName>
</protein>
<dbReference type="PRINTS" id="PR00032">
    <property type="entry name" value="HTHARAC"/>
</dbReference>
<evidence type="ECO:0000256" key="3">
    <source>
        <dbReference type="ARBA" id="ARBA00023163"/>
    </source>
</evidence>
<dbReference type="SUPFAM" id="SSF52317">
    <property type="entry name" value="Class I glutamine amidotransferase-like"/>
    <property type="match status" value="1"/>
</dbReference>
<dbReference type="PROSITE" id="PS00041">
    <property type="entry name" value="HTH_ARAC_FAMILY_1"/>
    <property type="match status" value="1"/>
</dbReference>
<dbReference type="PROSITE" id="PS01124">
    <property type="entry name" value="HTH_ARAC_FAMILY_2"/>
    <property type="match status" value="1"/>
</dbReference>
<dbReference type="EMBL" id="JAUSRR010000006">
    <property type="protein sequence ID" value="MDP9924785.1"/>
    <property type="molecule type" value="Genomic_DNA"/>
</dbReference>
<feature type="domain" description="HTH araC/xylS-type" evidence="4">
    <location>
        <begin position="229"/>
        <end position="327"/>
    </location>
</feature>
<name>A0AAW8DZJ6_9BURK</name>
<dbReference type="PANTHER" id="PTHR43280:SF2">
    <property type="entry name" value="HTH-TYPE TRANSCRIPTIONAL REGULATOR EXSA"/>
    <property type="match status" value="1"/>
</dbReference>
<evidence type="ECO:0000256" key="2">
    <source>
        <dbReference type="ARBA" id="ARBA00023125"/>
    </source>
</evidence>
<dbReference type="SUPFAM" id="SSF46689">
    <property type="entry name" value="Homeodomain-like"/>
    <property type="match status" value="2"/>
</dbReference>
<dbReference type="Gene3D" id="3.40.50.880">
    <property type="match status" value="1"/>
</dbReference>
<dbReference type="InterPro" id="IPR018060">
    <property type="entry name" value="HTH_AraC"/>
</dbReference>
<dbReference type="Pfam" id="PF12833">
    <property type="entry name" value="HTH_18"/>
    <property type="match status" value="1"/>
</dbReference>
<dbReference type="RefSeq" id="WP_307586518.1">
    <property type="nucleotide sequence ID" value="NZ_JAUSRQ010000012.1"/>
</dbReference>